<dbReference type="AlphaFoldDB" id="A0A562ZKL2"/>
<gene>
    <name evidence="18" type="ORF">FN976_22235</name>
</gene>
<keyword evidence="8 15" id="KW-0812">Transmembrane</keyword>
<organism evidence="18 19">
    <name type="scientific">Caenimonas sedimenti</name>
    <dbReference type="NCBI Taxonomy" id="2596921"/>
    <lineage>
        <taxon>Bacteria</taxon>
        <taxon>Pseudomonadati</taxon>
        <taxon>Pseudomonadota</taxon>
        <taxon>Betaproteobacteria</taxon>
        <taxon>Burkholderiales</taxon>
        <taxon>Comamonadaceae</taxon>
        <taxon>Caenimonas</taxon>
    </lineage>
</organism>
<evidence type="ECO:0000259" key="17">
    <source>
        <dbReference type="PROSITE" id="PS50885"/>
    </source>
</evidence>
<dbReference type="Pfam" id="PF02518">
    <property type="entry name" value="HATPase_c"/>
    <property type="match status" value="1"/>
</dbReference>
<dbReference type="CDD" id="cd00082">
    <property type="entry name" value="HisKA"/>
    <property type="match status" value="1"/>
</dbReference>
<dbReference type="Pfam" id="PF00672">
    <property type="entry name" value="HAMP"/>
    <property type="match status" value="1"/>
</dbReference>
<dbReference type="SMART" id="SM00304">
    <property type="entry name" value="HAMP"/>
    <property type="match status" value="1"/>
</dbReference>
<keyword evidence="11" id="KW-0067">ATP-binding</keyword>
<evidence type="ECO:0000256" key="6">
    <source>
        <dbReference type="ARBA" id="ARBA00022553"/>
    </source>
</evidence>
<dbReference type="Pfam" id="PF00512">
    <property type="entry name" value="HisKA"/>
    <property type="match status" value="1"/>
</dbReference>
<dbReference type="PROSITE" id="PS50885">
    <property type="entry name" value="HAMP"/>
    <property type="match status" value="1"/>
</dbReference>
<dbReference type="SUPFAM" id="SSF47384">
    <property type="entry name" value="Homodimeric domain of signal transducing histidine kinase"/>
    <property type="match status" value="1"/>
</dbReference>
<dbReference type="GO" id="GO:0005524">
    <property type="term" value="F:ATP binding"/>
    <property type="evidence" value="ECO:0007669"/>
    <property type="project" value="UniProtKB-KW"/>
</dbReference>
<dbReference type="SMART" id="SM00388">
    <property type="entry name" value="HisKA"/>
    <property type="match status" value="1"/>
</dbReference>
<evidence type="ECO:0000256" key="5">
    <source>
        <dbReference type="ARBA" id="ARBA00022519"/>
    </source>
</evidence>
<dbReference type="GO" id="GO:0000155">
    <property type="term" value="F:phosphorelay sensor kinase activity"/>
    <property type="evidence" value="ECO:0007669"/>
    <property type="project" value="InterPro"/>
</dbReference>
<proteinExistence type="predicted"/>
<evidence type="ECO:0000256" key="9">
    <source>
        <dbReference type="ARBA" id="ARBA00022741"/>
    </source>
</evidence>
<keyword evidence="5" id="KW-0997">Cell inner membrane</keyword>
<protein>
    <recommendedName>
        <fullName evidence="3">histidine kinase</fullName>
        <ecNumber evidence="3">2.7.13.3</ecNumber>
    </recommendedName>
</protein>
<dbReference type="OrthoDB" id="9804645at2"/>
<dbReference type="InterPro" id="IPR036097">
    <property type="entry name" value="HisK_dim/P_sf"/>
</dbReference>
<dbReference type="SUPFAM" id="SSF55874">
    <property type="entry name" value="ATPase domain of HSP90 chaperone/DNA topoisomerase II/histidine kinase"/>
    <property type="match status" value="1"/>
</dbReference>
<dbReference type="SMART" id="SM00387">
    <property type="entry name" value="HATPase_c"/>
    <property type="match status" value="1"/>
</dbReference>
<accession>A0A562ZKL2</accession>
<dbReference type="EC" id="2.7.13.3" evidence="3"/>
<evidence type="ECO:0000256" key="1">
    <source>
        <dbReference type="ARBA" id="ARBA00000085"/>
    </source>
</evidence>
<keyword evidence="6" id="KW-0597">Phosphoprotein</keyword>
<feature type="domain" description="Histidine kinase" evidence="16">
    <location>
        <begin position="247"/>
        <end position="444"/>
    </location>
</feature>
<dbReference type="EMBL" id="VOBQ01000018">
    <property type="protein sequence ID" value="TWO68714.1"/>
    <property type="molecule type" value="Genomic_DNA"/>
</dbReference>
<evidence type="ECO:0000256" key="4">
    <source>
        <dbReference type="ARBA" id="ARBA00022475"/>
    </source>
</evidence>
<evidence type="ECO:0000256" key="15">
    <source>
        <dbReference type="SAM" id="Phobius"/>
    </source>
</evidence>
<evidence type="ECO:0000256" key="13">
    <source>
        <dbReference type="ARBA" id="ARBA00023012"/>
    </source>
</evidence>
<evidence type="ECO:0000256" key="12">
    <source>
        <dbReference type="ARBA" id="ARBA00022989"/>
    </source>
</evidence>
<comment type="subcellular location">
    <subcellularLocation>
        <location evidence="2">Cell inner membrane</location>
        <topology evidence="2">Multi-pass membrane protein</topology>
    </subcellularLocation>
</comment>
<evidence type="ECO:0000313" key="18">
    <source>
        <dbReference type="EMBL" id="TWO68714.1"/>
    </source>
</evidence>
<dbReference type="Gene3D" id="3.30.565.10">
    <property type="entry name" value="Histidine kinase-like ATPase, C-terminal domain"/>
    <property type="match status" value="1"/>
</dbReference>
<dbReference type="Proteomes" id="UP000318199">
    <property type="component" value="Unassembled WGS sequence"/>
</dbReference>
<dbReference type="PANTHER" id="PTHR44936">
    <property type="entry name" value="SENSOR PROTEIN CREC"/>
    <property type="match status" value="1"/>
</dbReference>
<keyword evidence="7" id="KW-0808">Transferase</keyword>
<sequence>MLERLRRAWARVPLRARLLLLLVAGLLSAQAASLWWALSDRAASARQAALVLQVQRAADLVAVIDAVPPGQRAAVAAALPYPLLRLNPVPQPEAAPPEVLAVARGVWARRLPGRPVSVVATRGPLQRARPPGRTHGLRIVLGTSLGDGQLVQAEVEVGQSRFRTEGLLGPFVLLGVVTSLLVVLAMRLVLRPLEQLAVGAEALGTGLDATPLPEAGPPEVRRAAEVLNRLHARLKEHVQGRVQSLAAISHDLRTPITRLRLRAELLPDPESRTSFARDLRQLEEMVQGTLDYLRGIGEAAPLEPVDLDGLLAQAVEDVEALGAAVPHPEPTGLIVQAHAPALRRALVNLLRNAVVHAAAPELAVEAAGGVVRIHVMDRGPGIPESEIARVLRPFEQLDPSRGTSPGAGLGLSIASEVALRHGGRLVIRNRDGGGLCATLELAPA</sequence>
<keyword evidence="9" id="KW-0547">Nucleotide-binding</keyword>
<dbReference type="PANTHER" id="PTHR44936:SF5">
    <property type="entry name" value="SENSOR HISTIDINE KINASE ENVZ"/>
    <property type="match status" value="1"/>
</dbReference>
<evidence type="ECO:0000256" key="14">
    <source>
        <dbReference type="ARBA" id="ARBA00023136"/>
    </source>
</evidence>
<keyword evidence="14 15" id="KW-0472">Membrane</keyword>
<dbReference type="PRINTS" id="PR00344">
    <property type="entry name" value="BCTRLSENSOR"/>
</dbReference>
<keyword evidence="12 15" id="KW-1133">Transmembrane helix</keyword>
<evidence type="ECO:0000256" key="11">
    <source>
        <dbReference type="ARBA" id="ARBA00022840"/>
    </source>
</evidence>
<dbReference type="InterPro" id="IPR005467">
    <property type="entry name" value="His_kinase_dom"/>
</dbReference>
<name>A0A562ZKL2_9BURK</name>
<keyword evidence="10 18" id="KW-0418">Kinase</keyword>
<comment type="caution">
    <text evidence="18">The sequence shown here is derived from an EMBL/GenBank/DDBJ whole genome shotgun (WGS) entry which is preliminary data.</text>
</comment>
<evidence type="ECO:0000313" key="19">
    <source>
        <dbReference type="Proteomes" id="UP000318199"/>
    </source>
</evidence>
<evidence type="ECO:0000256" key="2">
    <source>
        <dbReference type="ARBA" id="ARBA00004429"/>
    </source>
</evidence>
<evidence type="ECO:0000256" key="3">
    <source>
        <dbReference type="ARBA" id="ARBA00012438"/>
    </source>
</evidence>
<keyword evidence="19" id="KW-1185">Reference proteome</keyword>
<dbReference type="InterPro" id="IPR004358">
    <property type="entry name" value="Sig_transdc_His_kin-like_C"/>
</dbReference>
<dbReference type="InterPro" id="IPR003594">
    <property type="entry name" value="HATPase_dom"/>
</dbReference>
<evidence type="ECO:0000256" key="10">
    <source>
        <dbReference type="ARBA" id="ARBA00022777"/>
    </source>
</evidence>
<evidence type="ECO:0000259" key="16">
    <source>
        <dbReference type="PROSITE" id="PS50109"/>
    </source>
</evidence>
<keyword evidence="4" id="KW-1003">Cell membrane</keyword>
<feature type="transmembrane region" description="Helical" evidence="15">
    <location>
        <begin position="167"/>
        <end position="190"/>
    </location>
</feature>
<keyword evidence="13" id="KW-0902">Two-component regulatory system</keyword>
<evidence type="ECO:0000256" key="7">
    <source>
        <dbReference type="ARBA" id="ARBA00022679"/>
    </source>
</evidence>
<dbReference type="InterPro" id="IPR003661">
    <property type="entry name" value="HisK_dim/P_dom"/>
</dbReference>
<reference evidence="18 19" key="1">
    <citation type="submission" date="2019-07" db="EMBL/GenBank/DDBJ databases">
        <title>Caenimonas sedimenti sp. nov., isolated from activated sludge.</title>
        <authorList>
            <person name="Xu J."/>
        </authorList>
    </citation>
    <scope>NUCLEOTIDE SEQUENCE [LARGE SCALE GENOMIC DNA]</scope>
    <source>
        <strain evidence="18 19">HX-9-20</strain>
    </source>
</reference>
<feature type="domain" description="HAMP" evidence="17">
    <location>
        <begin position="187"/>
        <end position="239"/>
    </location>
</feature>
<dbReference type="InterPro" id="IPR050980">
    <property type="entry name" value="2C_sensor_his_kinase"/>
</dbReference>
<dbReference type="Gene3D" id="1.10.287.130">
    <property type="match status" value="1"/>
</dbReference>
<dbReference type="GO" id="GO:0005886">
    <property type="term" value="C:plasma membrane"/>
    <property type="evidence" value="ECO:0007669"/>
    <property type="project" value="UniProtKB-SubCell"/>
</dbReference>
<dbReference type="PROSITE" id="PS50109">
    <property type="entry name" value="HIS_KIN"/>
    <property type="match status" value="1"/>
</dbReference>
<dbReference type="InterPro" id="IPR003660">
    <property type="entry name" value="HAMP_dom"/>
</dbReference>
<dbReference type="CDD" id="cd00075">
    <property type="entry name" value="HATPase"/>
    <property type="match status" value="1"/>
</dbReference>
<dbReference type="RefSeq" id="WP_145895260.1">
    <property type="nucleotide sequence ID" value="NZ_VOBQ01000018.1"/>
</dbReference>
<dbReference type="InterPro" id="IPR036890">
    <property type="entry name" value="HATPase_C_sf"/>
</dbReference>
<comment type="catalytic activity">
    <reaction evidence="1">
        <text>ATP + protein L-histidine = ADP + protein N-phospho-L-histidine.</text>
        <dbReference type="EC" id="2.7.13.3"/>
    </reaction>
</comment>
<evidence type="ECO:0000256" key="8">
    <source>
        <dbReference type="ARBA" id="ARBA00022692"/>
    </source>
</evidence>